<protein>
    <submittedName>
        <fullName evidence="6">Periplasmic binding domain protein</fullName>
    </submittedName>
</protein>
<dbReference type="EMBL" id="JQIM01000007">
    <property type="protein sequence ID" value="KGX17230.1"/>
    <property type="molecule type" value="Genomic_DNA"/>
</dbReference>
<evidence type="ECO:0000256" key="1">
    <source>
        <dbReference type="ARBA" id="ARBA00004196"/>
    </source>
</evidence>
<evidence type="ECO:0000256" key="3">
    <source>
        <dbReference type="ARBA" id="ARBA00022729"/>
    </source>
</evidence>
<gene>
    <name evidence="6" type="ORF">Y036_6108</name>
</gene>
<reference evidence="6 7" key="1">
    <citation type="submission" date="2014-08" db="EMBL/GenBank/DDBJ databases">
        <authorList>
            <person name="Bunnell A."/>
            <person name="Chain P.S."/>
            <person name="Chertkov O."/>
            <person name="Currie B.J."/>
            <person name="Daligault H.E."/>
            <person name="Davenport K.W."/>
            <person name="Davis C."/>
            <person name="Gleasner C.D."/>
            <person name="Johnson S.L."/>
            <person name="Kaestli M."/>
            <person name="Koren S."/>
            <person name="Kunde Y.A."/>
            <person name="Mayo M."/>
            <person name="McMurry K.K."/>
            <person name="Price E.P."/>
            <person name="Reitenga K.G."/>
            <person name="Robison R."/>
            <person name="Rosovitz M.J."/>
            <person name="Sarovich D.S."/>
            <person name="Teshima H."/>
        </authorList>
    </citation>
    <scope>NUCLEOTIDE SEQUENCE [LARGE SCALE GENOMIC DNA]</scope>
    <source>
        <strain evidence="6 7">MSHR44</strain>
    </source>
</reference>
<dbReference type="Gene3D" id="3.40.50.2300">
    <property type="match status" value="2"/>
</dbReference>
<comment type="similarity">
    <text evidence="2">Belongs to the bacterial solute-binding protein 2 family.</text>
</comment>
<feature type="signal peptide" evidence="4">
    <location>
        <begin position="1"/>
        <end position="25"/>
    </location>
</feature>
<dbReference type="PANTHER" id="PTHR46847:SF1">
    <property type="entry name" value="D-ALLOSE-BINDING PERIPLASMIC PROTEIN-RELATED"/>
    <property type="match status" value="1"/>
</dbReference>
<feature type="chain" id="PRO_5041260787" evidence="4">
    <location>
        <begin position="26"/>
        <end position="318"/>
    </location>
</feature>
<dbReference type="RefSeq" id="WP_038740734.1">
    <property type="nucleotide sequence ID" value="NZ_CP009155.1"/>
</dbReference>
<dbReference type="InterPro" id="IPR028082">
    <property type="entry name" value="Peripla_BP_I"/>
</dbReference>
<name>A0AA40JI68_BURPE</name>
<dbReference type="PANTHER" id="PTHR46847">
    <property type="entry name" value="D-ALLOSE-BINDING PERIPLASMIC PROTEIN-RELATED"/>
    <property type="match status" value="1"/>
</dbReference>
<organism evidence="6 7">
    <name type="scientific">Burkholderia pseudomallei</name>
    <name type="common">Pseudomonas pseudomallei</name>
    <dbReference type="NCBI Taxonomy" id="28450"/>
    <lineage>
        <taxon>Bacteria</taxon>
        <taxon>Pseudomonadati</taxon>
        <taxon>Pseudomonadota</taxon>
        <taxon>Betaproteobacteria</taxon>
        <taxon>Burkholderiales</taxon>
        <taxon>Burkholderiaceae</taxon>
        <taxon>Burkholderia</taxon>
        <taxon>pseudomallei group</taxon>
    </lineage>
</organism>
<dbReference type="KEGG" id="but:X994_6543"/>
<sequence length="318" mass="33171">MQHIKKALITVLAIAGVMAANYAQARQPVIAGIVFQQDQYFRTVEVGMRDAAKAAGAELLEGNSDGKLEKESQLIDTYIARGVDAIVIAPLSAKGSINAIQKARAKGITVVTYGTSVDGNVSQASVMSSDRDLGVSTGKAAAEYLKAHSPNGKVKLAIVAFKSQVPEQSDARVNGFVDQVRSQVDVIAQQDAWLAEKAVAVVGDIITANPDLQMIFAANEGGTVGAVQAVKNAGKLGKIAVFGIDGTEQTAKAILNSDGVLQAVTAQQPYLVGKQAVGATIALMAKKTVPASVVVPSLLLSRTNPAEVKTFLAEVQKY</sequence>
<proteinExistence type="inferred from homology"/>
<comment type="subcellular location">
    <subcellularLocation>
        <location evidence="1">Cell envelope</location>
    </subcellularLocation>
</comment>
<dbReference type="InterPro" id="IPR025997">
    <property type="entry name" value="SBP_2_dom"/>
</dbReference>
<dbReference type="AlphaFoldDB" id="A0AA40JI68"/>
<comment type="caution">
    <text evidence="6">The sequence shown here is derived from an EMBL/GenBank/DDBJ whole genome shotgun (WGS) entry which is preliminary data.</text>
</comment>
<accession>A0AA40JI68</accession>
<evidence type="ECO:0000259" key="5">
    <source>
        <dbReference type="Pfam" id="PF13407"/>
    </source>
</evidence>
<dbReference type="SUPFAM" id="SSF53822">
    <property type="entry name" value="Periplasmic binding protein-like I"/>
    <property type="match status" value="1"/>
</dbReference>
<dbReference type="Proteomes" id="UP000030475">
    <property type="component" value="Unassembled WGS sequence"/>
</dbReference>
<evidence type="ECO:0000256" key="2">
    <source>
        <dbReference type="ARBA" id="ARBA00007639"/>
    </source>
</evidence>
<dbReference type="Pfam" id="PF13407">
    <property type="entry name" value="Peripla_BP_4"/>
    <property type="match status" value="1"/>
</dbReference>
<evidence type="ECO:0000313" key="6">
    <source>
        <dbReference type="EMBL" id="KGX17230.1"/>
    </source>
</evidence>
<feature type="domain" description="Periplasmic binding protein" evidence="5">
    <location>
        <begin position="36"/>
        <end position="287"/>
    </location>
</feature>
<dbReference type="GO" id="GO:0030313">
    <property type="term" value="C:cell envelope"/>
    <property type="evidence" value="ECO:0007669"/>
    <property type="project" value="UniProtKB-SubCell"/>
</dbReference>
<evidence type="ECO:0000313" key="7">
    <source>
        <dbReference type="Proteomes" id="UP000030475"/>
    </source>
</evidence>
<keyword evidence="3 4" id="KW-0732">Signal</keyword>
<dbReference type="GO" id="GO:0030246">
    <property type="term" value="F:carbohydrate binding"/>
    <property type="evidence" value="ECO:0007669"/>
    <property type="project" value="UniProtKB-ARBA"/>
</dbReference>
<evidence type="ECO:0000256" key="4">
    <source>
        <dbReference type="SAM" id="SignalP"/>
    </source>
</evidence>